<feature type="domain" description="SH3" evidence="4">
    <location>
        <begin position="5"/>
        <end position="64"/>
    </location>
</feature>
<dbReference type="PROSITE" id="PS50020">
    <property type="entry name" value="WW_DOMAIN_2"/>
    <property type="match status" value="1"/>
</dbReference>
<dbReference type="PANTHER" id="PTHR46026:SF1">
    <property type="entry name" value="RHO-TYPE GUANINE NUCLEOTIDE EXCHANGE FACTOR, ISOFORM F"/>
    <property type="match status" value="1"/>
</dbReference>
<dbReference type="SUPFAM" id="SSF50044">
    <property type="entry name" value="SH3-domain"/>
    <property type="match status" value="1"/>
</dbReference>
<feature type="compositionally biased region" description="Polar residues" evidence="3">
    <location>
        <begin position="182"/>
        <end position="193"/>
    </location>
</feature>
<proteinExistence type="predicted"/>
<keyword evidence="1 2" id="KW-0728">SH3 domain</keyword>
<dbReference type="AlphaFoldDB" id="A0AAD5PG05"/>
<dbReference type="Gene3D" id="2.20.70.10">
    <property type="match status" value="1"/>
</dbReference>
<dbReference type="PANTHER" id="PTHR46026">
    <property type="entry name" value="RHO-TYPE GUANINE NUCLEOTIDE EXCHANGE FACTOR, ISOFORM F"/>
    <property type="match status" value="1"/>
</dbReference>
<dbReference type="EMBL" id="JAIXMP010000012">
    <property type="protein sequence ID" value="KAI9264221.1"/>
    <property type="molecule type" value="Genomic_DNA"/>
</dbReference>
<gene>
    <name evidence="6" type="ORF">BDA99DRAFT_437522</name>
</gene>
<protein>
    <submittedName>
        <fullName evidence="6">SH3 domain-containing protein</fullName>
    </submittedName>
</protein>
<dbReference type="GO" id="GO:0005737">
    <property type="term" value="C:cytoplasm"/>
    <property type="evidence" value="ECO:0007669"/>
    <property type="project" value="TreeGrafter"/>
</dbReference>
<feature type="region of interest" description="Disordered" evidence="3">
    <location>
        <begin position="69"/>
        <end position="90"/>
    </location>
</feature>
<dbReference type="SMART" id="SM00326">
    <property type="entry name" value="SH3"/>
    <property type="match status" value="1"/>
</dbReference>
<dbReference type="PRINTS" id="PR00499">
    <property type="entry name" value="P67PHOX"/>
</dbReference>
<dbReference type="Gene3D" id="2.30.30.40">
    <property type="entry name" value="SH3 Domains"/>
    <property type="match status" value="1"/>
</dbReference>
<dbReference type="Pfam" id="PF00018">
    <property type="entry name" value="SH3_1"/>
    <property type="match status" value="1"/>
</dbReference>
<dbReference type="PRINTS" id="PR00452">
    <property type="entry name" value="SH3DOMAIN"/>
</dbReference>
<dbReference type="InterPro" id="IPR036020">
    <property type="entry name" value="WW_dom_sf"/>
</dbReference>
<evidence type="ECO:0000256" key="1">
    <source>
        <dbReference type="ARBA" id="ARBA00022443"/>
    </source>
</evidence>
<feature type="compositionally biased region" description="Basic and acidic residues" evidence="3">
    <location>
        <begin position="144"/>
        <end position="154"/>
    </location>
</feature>
<feature type="region of interest" description="Disordered" evidence="3">
    <location>
        <begin position="110"/>
        <end position="193"/>
    </location>
</feature>
<dbReference type="InterPro" id="IPR001452">
    <property type="entry name" value="SH3_domain"/>
</dbReference>
<dbReference type="Proteomes" id="UP001209540">
    <property type="component" value="Unassembled WGS sequence"/>
</dbReference>
<comment type="caution">
    <text evidence="6">The sequence shown here is derived from an EMBL/GenBank/DDBJ whole genome shotgun (WGS) entry which is preliminary data.</text>
</comment>
<evidence type="ECO:0000313" key="6">
    <source>
        <dbReference type="EMBL" id="KAI9264221.1"/>
    </source>
</evidence>
<feature type="compositionally biased region" description="Low complexity" evidence="3">
    <location>
        <begin position="168"/>
        <end position="177"/>
    </location>
</feature>
<dbReference type="FunFam" id="2.30.30.40:FF:000072">
    <property type="entry name" value="Unconventional Myosin IB"/>
    <property type="match status" value="1"/>
</dbReference>
<reference evidence="6" key="1">
    <citation type="journal article" date="2022" name="IScience">
        <title>Evolution of zygomycete secretomes and the origins of terrestrial fungal ecologies.</title>
        <authorList>
            <person name="Chang Y."/>
            <person name="Wang Y."/>
            <person name="Mondo S."/>
            <person name="Ahrendt S."/>
            <person name="Andreopoulos W."/>
            <person name="Barry K."/>
            <person name="Beard J."/>
            <person name="Benny G.L."/>
            <person name="Blankenship S."/>
            <person name="Bonito G."/>
            <person name="Cuomo C."/>
            <person name="Desiro A."/>
            <person name="Gervers K.A."/>
            <person name="Hundley H."/>
            <person name="Kuo A."/>
            <person name="LaButti K."/>
            <person name="Lang B.F."/>
            <person name="Lipzen A."/>
            <person name="O'Donnell K."/>
            <person name="Pangilinan J."/>
            <person name="Reynolds N."/>
            <person name="Sandor L."/>
            <person name="Smith M.E."/>
            <person name="Tsang A."/>
            <person name="Grigoriev I.V."/>
            <person name="Stajich J.E."/>
            <person name="Spatafora J.W."/>
        </authorList>
    </citation>
    <scope>NUCLEOTIDE SEQUENCE</scope>
    <source>
        <strain evidence="6">RSA 2281</strain>
    </source>
</reference>
<reference evidence="6" key="2">
    <citation type="submission" date="2023-02" db="EMBL/GenBank/DDBJ databases">
        <authorList>
            <consortium name="DOE Joint Genome Institute"/>
            <person name="Mondo S.J."/>
            <person name="Chang Y."/>
            <person name="Wang Y."/>
            <person name="Ahrendt S."/>
            <person name="Andreopoulos W."/>
            <person name="Barry K."/>
            <person name="Beard J."/>
            <person name="Benny G.L."/>
            <person name="Blankenship S."/>
            <person name="Bonito G."/>
            <person name="Cuomo C."/>
            <person name="Desiro A."/>
            <person name="Gervers K.A."/>
            <person name="Hundley H."/>
            <person name="Kuo A."/>
            <person name="LaButti K."/>
            <person name="Lang B.F."/>
            <person name="Lipzen A."/>
            <person name="O'Donnell K."/>
            <person name="Pangilinan J."/>
            <person name="Reynolds N."/>
            <person name="Sandor L."/>
            <person name="Smith M.W."/>
            <person name="Tsang A."/>
            <person name="Grigoriev I.V."/>
            <person name="Stajich J.E."/>
            <person name="Spatafora J.W."/>
        </authorList>
    </citation>
    <scope>NUCLEOTIDE SEQUENCE</scope>
    <source>
        <strain evidence="6">RSA 2281</strain>
    </source>
</reference>
<dbReference type="PROSITE" id="PS50002">
    <property type="entry name" value="SH3"/>
    <property type="match status" value="1"/>
</dbReference>
<evidence type="ECO:0000256" key="2">
    <source>
        <dbReference type="PROSITE-ProRule" id="PRU00192"/>
    </source>
</evidence>
<keyword evidence="7" id="KW-1185">Reference proteome</keyword>
<sequence>MSKVPILCRVQARYPFNSNDPSSLSFEQGDYIEVLTKLDSGWWDGWCNGIRGWFPSNYVETVEDYEHEDDSTIRDSANSLSKEKQQRSLPPQWTLQLTEDGTDCYYYNTTTGEMRSTHPDDASESELEDGLSYANGSIDDDDYDFKSVDSRLPWDDSPLPPPPPPQQPTTISQQTTLDRLDNLSNSEKVSYLG</sequence>
<dbReference type="InterPro" id="IPR001202">
    <property type="entry name" value="WW_dom"/>
</dbReference>
<evidence type="ECO:0000256" key="3">
    <source>
        <dbReference type="SAM" id="MobiDB-lite"/>
    </source>
</evidence>
<evidence type="ECO:0000259" key="4">
    <source>
        <dbReference type="PROSITE" id="PS50002"/>
    </source>
</evidence>
<feature type="compositionally biased region" description="Pro residues" evidence="3">
    <location>
        <begin position="158"/>
        <end position="167"/>
    </location>
</feature>
<evidence type="ECO:0000313" key="7">
    <source>
        <dbReference type="Proteomes" id="UP001209540"/>
    </source>
</evidence>
<dbReference type="SUPFAM" id="SSF51045">
    <property type="entry name" value="WW domain"/>
    <property type="match status" value="1"/>
</dbReference>
<feature type="domain" description="WW" evidence="5">
    <location>
        <begin position="87"/>
        <end position="121"/>
    </location>
</feature>
<organism evidence="6 7">
    <name type="scientific">Phascolomyces articulosus</name>
    <dbReference type="NCBI Taxonomy" id="60185"/>
    <lineage>
        <taxon>Eukaryota</taxon>
        <taxon>Fungi</taxon>
        <taxon>Fungi incertae sedis</taxon>
        <taxon>Mucoromycota</taxon>
        <taxon>Mucoromycotina</taxon>
        <taxon>Mucoromycetes</taxon>
        <taxon>Mucorales</taxon>
        <taxon>Lichtheimiaceae</taxon>
        <taxon>Phascolomyces</taxon>
    </lineage>
</organism>
<dbReference type="InterPro" id="IPR036028">
    <property type="entry name" value="SH3-like_dom_sf"/>
</dbReference>
<name>A0AAD5PG05_9FUNG</name>
<accession>A0AAD5PG05</accession>
<evidence type="ECO:0000259" key="5">
    <source>
        <dbReference type="PROSITE" id="PS50020"/>
    </source>
</evidence>
<dbReference type="GO" id="GO:0005085">
    <property type="term" value="F:guanyl-nucleotide exchange factor activity"/>
    <property type="evidence" value="ECO:0007669"/>
    <property type="project" value="TreeGrafter"/>
</dbReference>